<protein>
    <submittedName>
        <fullName evidence="1">DUF4359 domain-containing protein</fullName>
    </submittedName>
</protein>
<proteinExistence type="predicted"/>
<evidence type="ECO:0000313" key="2">
    <source>
        <dbReference type="Proteomes" id="UP001328733"/>
    </source>
</evidence>
<organism evidence="1 2">
    <name type="scientific">Pannus brasiliensis CCIBt3594</name>
    <dbReference type="NCBI Taxonomy" id="1427578"/>
    <lineage>
        <taxon>Bacteria</taxon>
        <taxon>Bacillati</taxon>
        <taxon>Cyanobacteriota</taxon>
        <taxon>Cyanophyceae</taxon>
        <taxon>Oscillatoriophycideae</taxon>
        <taxon>Chroococcales</taxon>
        <taxon>Microcystaceae</taxon>
        <taxon>Pannus</taxon>
    </lineage>
</organism>
<comment type="caution">
    <text evidence="1">The sequence shown here is derived from an EMBL/GenBank/DDBJ whole genome shotgun (WGS) entry which is preliminary data.</text>
</comment>
<dbReference type="Pfam" id="PF14271">
    <property type="entry name" value="DUF4359"/>
    <property type="match status" value="1"/>
</dbReference>
<keyword evidence="2" id="KW-1185">Reference proteome</keyword>
<dbReference type="Proteomes" id="UP001328733">
    <property type="component" value="Unassembled WGS sequence"/>
</dbReference>
<dbReference type="InterPro" id="IPR025578">
    <property type="entry name" value="DUF4359"/>
</dbReference>
<accession>A0AAW9QQZ0</accession>
<gene>
    <name evidence="1" type="ORF">V0288_01975</name>
</gene>
<sequence>MTGNIIKGAIALGGLAVVMGATNPGQATYTEYASEHLLDKAGKVACERVSLCDATKDMPVIAKNMLKNQILKPAIEASTRQQNLGVFSLYTTEVPGVATIKTLGVFGNFFTFSES</sequence>
<evidence type="ECO:0000313" key="1">
    <source>
        <dbReference type="EMBL" id="MEG3435873.1"/>
    </source>
</evidence>
<reference evidence="1 2" key="1">
    <citation type="submission" date="2024-01" db="EMBL/GenBank/DDBJ databases">
        <title>Genomic insights into the taxonomy and metabolism of the cyanobacterium Pannus brasiliensis CCIBt3594.</title>
        <authorList>
            <person name="Machado M."/>
            <person name="Botero N.B."/>
            <person name="Andreote A.P.D."/>
            <person name="Feitosa A.M.T."/>
            <person name="Popin R."/>
            <person name="Sivonen K."/>
            <person name="Fiore M.F."/>
        </authorList>
    </citation>
    <scope>NUCLEOTIDE SEQUENCE [LARGE SCALE GENOMIC DNA]</scope>
    <source>
        <strain evidence="1 2">CCIBt3594</strain>
    </source>
</reference>
<name>A0AAW9QQZ0_9CHRO</name>
<dbReference type="AlphaFoldDB" id="A0AAW9QQZ0"/>
<dbReference type="EMBL" id="JBAFSM010000002">
    <property type="protein sequence ID" value="MEG3435873.1"/>
    <property type="molecule type" value="Genomic_DNA"/>
</dbReference>
<dbReference type="RefSeq" id="WP_332863322.1">
    <property type="nucleotide sequence ID" value="NZ_JBAFSM010000002.1"/>
</dbReference>